<organism evidence="1 2">
    <name type="scientific">Coemansia aciculifera</name>
    <dbReference type="NCBI Taxonomy" id="417176"/>
    <lineage>
        <taxon>Eukaryota</taxon>
        <taxon>Fungi</taxon>
        <taxon>Fungi incertae sedis</taxon>
        <taxon>Zoopagomycota</taxon>
        <taxon>Kickxellomycotina</taxon>
        <taxon>Kickxellomycetes</taxon>
        <taxon>Kickxellales</taxon>
        <taxon>Kickxellaceae</taxon>
        <taxon>Coemansia</taxon>
    </lineage>
</organism>
<protein>
    <submittedName>
        <fullName evidence="1">Uncharacterized protein</fullName>
    </submittedName>
</protein>
<feature type="non-terminal residue" evidence="1">
    <location>
        <position position="270"/>
    </location>
</feature>
<dbReference type="Proteomes" id="UP001139981">
    <property type="component" value="Unassembled WGS sequence"/>
</dbReference>
<name>A0ACC1LX40_9FUNG</name>
<proteinExistence type="predicted"/>
<dbReference type="EMBL" id="JANBVB010002073">
    <property type="protein sequence ID" value="KAJ2888214.1"/>
    <property type="molecule type" value="Genomic_DNA"/>
</dbReference>
<evidence type="ECO:0000313" key="2">
    <source>
        <dbReference type="Proteomes" id="UP001139981"/>
    </source>
</evidence>
<accession>A0ACC1LX40</accession>
<gene>
    <name evidence="1" type="ORF">IWW38_004982</name>
</gene>
<keyword evidence="2" id="KW-1185">Reference proteome</keyword>
<evidence type="ECO:0000313" key="1">
    <source>
        <dbReference type="EMBL" id="KAJ2888214.1"/>
    </source>
</evidence>
<reference evidence="1" key="1">
    <citation type="submission" date="2022-07" db="EMBL/GenBank/DDBJ databases">
        <title>Phylogenomic reconstructions and comparative analyses of Kickxellomycotina fungi.</title>
        <authorList>
            <person name="Reynolds N.K."/>
            <person name="Stajich J.E."/>
            <person name="Barry K."/>
            <person name="Grigoriev I.V."/>
            <person name="Crous P."/>
            <person name="Smith M.E."/>
        </authorList>
    </citation>
    <scope>NUCLEOTIDE SEQUENCE</scope>
    <source>
        <strain evidence="1">CBS 190363</strain>
    </source>
</reference>
<comment type="caution">
    <text evidence="1">The sequence shown here is derived from an EMBL/GenBank/DDBJ whole genome shotgun (WGS) entry which is preliminary data.</text>
</comment>
<sequence length="270" mass="30632">MASTAMFSSLRGRAFLLLCGLSVLAMVGIVGTYNYYPDHVSTSMTRIRFESYIQNVHYTIHDEEVRAYCSRGNFSRSFVDSAEQRYSGIRANITEPIFVAANVYNSEAVLPNMVTQLLALADKLGHDRVFVSIYENGSKDKTKEILRLFNATLDELGIGHSIIAENTTKPAHLHRIEYLAQLRNKALEPLHTTGLKFSQVVFLNDVYFCLSDILELVFQSHSQDAHLTCAEDYDFFNGGPGFYDTWVARDIRGEKFKKEMHKISDDDITM</sequence>